<dbReference type="AlphaFoldDB" id="A0A8H3FJ13"/>
<sequence length="354" mass="38255">MQSSSSSSSPSGKTSRHHSISSASTTPTTYRPGRERAKTDFIRPAEGTEVQQTAEPAKPAKPAPLHLLASDAEKSEKSSRSTPHPLPHPHPLPLPHTNPTLLSYTPSAPIPIPLPRLKEDFDRPITPLTARGDGGPSVYLGRSLKPKYMKSPDNSRHVNYFSDSSDSSAGSTKKPQRDVPKSPLSPSMPPAPFSPRGQDAAPHPAPLRLSHLPRFHPAAYEPAALENTAHTPRKSRPSGHGRQYSDAKQQIHRYQRDVVANATRAARLGLSPKATESPSSPRLHPIGSPGPVTPLALESEVDYLMARDTGSPSSPKNNGRDMVESLIRKENERRVHPQRAESLSPAVSPAAVVR</sequence>
<evidence type="ECO:0000256" key="1">
    <source>
        <dbReference type="SAM" id="MobiDB-lite"/>
    </source>
</evidence>
<protein>
    <submittedName>
        <fullName evidence="2">Uncharacterized protein</fullName>
    </submittedName>
</protein>
<comment type="caution">
    <text evidence="2">The sequence shown here is derived from an EMBL/GenBank/DDBJ whole genome shotgun (WGS) entry which is preliminary data.</text>
</comment>
<feature type="region of interest" description="Disordered" evidence="1">
    <location>
        <begin position="1"/>
        <end position="250"/>
    </location>
</feature>
<feature type="compositionally biased region" description="Basic and acidic residues" evidence="1">
    <location>
        <begin position="318"/>
        <end position="339"/>
    </location>
</feature>
<dbReference type="Proteomes" id="UP000664521">
    <property type="component" value="Unassembled WGS sequence"/>
</dbReference>
<reference evidence="2" key="1">
    <citation type="submission" date="2021-03" db="EMBL/GenBank/DDBJ databases">
        <authorList>
            <person name="Tagirdzhanova G."/>
        </authorList>
    </citation>
    <scope>NUCLEOTIDE SEQUENCE</scope>
</reference>
<accession>A0A8H3FJ13</accession>
<name>A0A8H3FJ13_9LECA</name>
<proteinExistence type="predicted"/>
<keyword evidence="3" id="KW-1185">Reference proteome</keyword>
<feature type="compositionally biased region" description="Polar residues" evidence="1">
    <location>
        <begin position="20"/>
        <end position="29"/>
    </location>
</feature>
<dbReference type="OrthoDB" id="5403157at2759"/>
<feature type="compositionally biased region" description="Basic and acidic residues" evidence="1">
    <location>
        <begin position="32"/>
        <end position="43"/>
    </location>
</feature>
<organism evidence="2 3">
    <name type="scientific">Heterodermia speciosa</name>
    <dbReference type="NCBI Taxonomy" id="116794"/>
    <lineage>
        <taxon>Eukaryota</taxon>
        <taxon>Fungi</taxon>
        <taxon>Dikarya</taxon>
        <taxon>Ascomycota</taxon>
        <taxon>Pezizomycotina</taxon>
        <taxon>Lecanoromycetes</taxon>
        <taxon>OSLEUM clade</taxon>
        <taxon>Lecanoromycetidae</taxon>
        <taxon>Caliciales</taxon>
        <taxon>Physciaceae</taxon>
        <taxon>Heterodermia</taxon>
    </lineage>
</organism>
<feature type="region of interest" description="Disordered" evidence="1">
    <location>
        <begin position="262"/>
        <end position="354"/>
    </location>
</feature>
<dbReference type="EMBL" id="CAJPDS010000029">
    <property type="protein sequence ID" value="CAF9921861.1"/>
    <property type="molecule type" value="Genomic_DNA"/>
</dbReference>
<feature type="compositionally biased region" description="Low complexity" evidence="1">
    <location>
        <begin position="1"/>
        <end position="11"/>
    </location>
</feature>
<evidence type="ECO:0000313" key="2">
    <source>
        <dbReference type="EMBL" id="CAF9921861.1"/>
    </source>
</evidence>
<evidence type="ECO:0000313" key="3">
    <source>
        <dbReference type="Proteomes" id="UP000664521"/>
    </source>
</evidence>
<gene>
    <name evidence="2" type="ORF">HETSPECPRED_004655</name>
</gene>
<feature type="compositionally biased region" description="Pro residues" evidence="1">
    <location>
        <begin position="84"/>
        <end position="96"/>
    </location>
</feature>